<dbReference type="AlphaFoldDB" id="A0A1B6GNG0"/>
<name>A0A1B6GNG0_9HEMI</name>
<comment type="similarity">
    <text evidence="1">Belongs to the short-chain dehydrogenases/reductases (SDR) family.</text>
</comment>
<evidence type="ECO:0000256" key="2">
    <source>
        <dbReference type="ARBA" id="ARBA00023002"/>
    </source>
</evidence>
<dbReference type="InterPro" id="IPR036291">
    <property type="entry name" value="NAD(P)-bd_dom_sf"/>
</dbReference>
<organism evidence="3">
    <name type="scientific">Cuerna arida</name>
    <dbReference type="NCBI Taxonomy" id="1464854"/>
    <lineage>
        <taxon>Eukaryota</taxon>
        <taxon>Metazoa</taxon>
        <taxon>Ecdysozoa</taxon>
        <taxon>Arthropoda</taxon>
        <taxon>Hexapoda</taxon>
        <taxon>Insecta</taxon>
        <taxon>Pterygota</taxon>
        <taxon>Neoptera</taxon>
        <taxon>Paraneoptera</taxon>
        <taxon>Hemiptera</taxon>
        <taxon>Auchenorrhyncha</taxon>
        <taxon>Membracoidea</taxon>
        <taxon>Cicadellidae</taxon>
        <taxon>Cicadellinae</taxon>
        <taxon>Proconiini</taxon>
        <taxon>Cuerna</taxon>
    </lineage>
</organism>
<dbReference type="PANTHER" id="PTHR24322:SF736">
    <property type="entry name" value="RETINOL DEHYDROGENASE 10"/>
    <property type="match status" value="1"/>
</dbReference>
<protein>
    <submittedName>
        <fullName evidence="3">Uncharacterized protein</fullName>
    </submittedName>
</protein>
<accession>A0A1B6GNG0</accession>
<reference evidence="3" key="1">
    <citation type="submission" date="2015-11" db="EMBL/GenBank/DDBJ databases">
        <title>De novo transcriptome assembly of four potential Pierce s Disease insect vectors from Arizona vineyards.</title>
        <authorList>
            <person name="Tassone E.E."/>
        </authorList>
    </citation>
    <scope>NUCLEOTIDE SEQUENCE</scope>
</reference>
<sequence>NNAGLVYVQRLVDTPEEAVRAIVDVNILSYIWMVREFLGPMKERNAGHIVTISSLSAHAALPNASIYAASKWAVTGSFAESMRFEIQKEGFDNIHFTTVCPSFLDNMKVALQPSGMKTCMRIEEVAARTITAVRRNKVMICLPDYEFYLCMLCKLWPTKVSDWGYKLYLGEGMRSVQELIGRYDPIIKDTVK</sequence>
<gene>
    <name evidence="3" type="ORF">g.6965</name>
</gene>
<dbReference type="GO" id="GO:0016616">
    <property type="term" value="F:oxidoreductase activity, acting on the CH-OH group of donors, NAD or NADP as acceptor"/>
    <property type="evidence" value="ECO:0007669"/>
    <property type="project" value="TreeGrafter"/>
</dbReference>
<dbReference type="SUPFAM" id="SSF51735">
    <property type="entry name" value="NAD(P)-binding Rossmann-fold domains"/>
    <property type="match status" value="1"/>
</dbReference>
<dbReference type="PANTHER" id="PTHR24322">
    <property type="entry name" value="PKSB"/>
    <property type="match status" value="1"/>
</dbReference>
<evidence type="ECO:0000313" key="3">
    <source>
        <dbReference type="EMBL" id="JAS63964.1"/>
    </source>
</evidence>
<evidence type="ECO:0000256" key="1">
    <source>
        <dbReference type="ARBA" id="ARBA00006484"/>
    </source>
</evidence>
<proteinExistence type="inferred from homology"/>
<feature type="non-terminal residue" evidence="3">
    <location>
        <position position="1"/>
    </location>
</feature>
<keyword evidence="2" id="KW-0560">Oxidoreductase</keyword>
<dbReference type="InterPro" id="IPR002347">
    <property type="entry name" value="SDR_fam"/>
</dbReference>
<dbReference type="Gene3D" id="3.40.50.720">
    <property type="entry name" value="NAD(P)-binding Rossmann-like Domain"/>
    <property type="match status" value="1"/>
</dbReference>
<dbReference type="EMBL" id="GECZ01005805">
    <property type="protein sequence ID" value="JAS63964.1"/>
    <property type="molecule type" value="Transcribed_RNA"/>
</dbReference>
<dbReference type="Pfam" id="PF00106">
    <property type="entry name" value="adh_short"/>
    <property type="match status" value="1"/>
</dbReference>